<name>A0AAD7RCQ1_9TELE</name>
<feature type="non-terminal residue" evidence="2">
    <location>
        <position position="1"/>
    </location>
</feature>
<protein>
    <submittedName>
        <fullName evidence="2">Uncharacterized protein</fullName>
    </submittedName>
</protein>
<evidence type="ECO:0000313" key="3">
    <source>
        <dbReference type="Proteomes" id="UP001221898"/>
    </source>
</evidence>
<proteinExistence type="predicted"/>
<accession>A0AAD7RCQ1</accession>
<comment type="caution">
    <text evidence="2">The sequence shown here is derived from an EMBL/GenBank/DDBJ whole genome shotgun (WGS) entry which is preliminary data.</text>
</comment>
<gene>
    <name evidence="2" type="ORF">AAFF_G00259350</name>
</gene>
<dbReference type="EMBL" id="JAINUG010000350">
    <property type="protein sequence ID" value="KAJ8377508.1"/>
    <property type="molecule type" value="Genomic_DNA"/>
</dbReference>
<evidence type="ECO:0000256" key="1">
    <source>
        <dbReference type="SAM" id="SignalP"/>
    </source>
</evidence>
<feature type="signal peptide" evidence="1">
    <location>
        <begin position="1"/>
        <end position="37"/>
    </location>
</feature>
<dbReference type="AlphaFoldDB" id="A0AAD7RCQ1"/>
<evidence type="ECO:0000313" key="2">
    <source>
        <dbReference type="EMBL" id="KAJ8377508.1"/>
    </source>
</evidence>
<dbReference type="Proteomes" id="UP001221898">
    <property type="component" value="Unassembled WGS sequence"/>
</dbReference>
<sequence>RCRPIRDTTVCSPTTGRTLRFCTVLVWCTSITARCSGQCSPAPPMACLDTEGRLRRSRRCCTFIPTSRGPRRCTCGSA</sequence>
<reference evidence="2" key="1">
    <citation type="journal article" date="2023" name="Science">
        <title>Genome structures resolve the early diversification of teleost fishes.</title>
        <authorList>
            <person name="Parey E."/>
            <person name="Louis A."/>
            <person name="Montfort J."/>
            <person name="Bouchez O."/>
            <person name="Roques C."/>
            <person name="Iampietro C."/>
            <person name="Lluch J."/>
            <person name="Castinel A."/>
            <person name="Donnadieu C."/>
            <person name="Desvignes T."/>
            <person name="Floi Bucao C."/>
            <person name="Jouanno E."/>
            <person name="Wen M."/>
            <person name="Mejri S."/>
            <person name="Dirks R."/>
            <person name="Jansen H."/>
            <person name="Henkel C."/>
            <person name="Chen W.J."/>
            <person name="Zahm M."/>
            <person name="Cabau C."/>
            <person name="Klopp C."/>
            <person name="Thompson A.W."/>
            <person name="Robinson-Rechavi M."/>
            <person name="Braasch I."/>
            <person name="Lecointre G."/>
            <person name="Bobe J."/>
            <person name="Postlethwait J.H."/>
            <person name="Berthelot C."/>
            <person name="Roest Crollius H."/>
            <person name="Guiguen Y."/>
        </authorList>
    </citation>
    <scope>NUCLEOTIDE SEQUENCE</scope>
    <source>
        <strain evidence="2">NC1722</strain>
    </source>
</reference>
<feature type="chain" id="PRO_5042131699" evidence="1">
    <location>
        <begin position="38"/>
        <end position="78"/>
    </location>
</feature>
<keyword evidence="1" id="KW-0732">Signal</keyword>
<organism evidence="2 3">
    <name type="scientific">Aldrovandia affinis</name>
    <dbReference type="NCBI Taxonomy" id="143900"/>
    <lineage>
        <taxon>Eukaryota</taxon>
        <taxon>Metazoa</taxon>
        <taxon>Chordata</taxon>
        <taxon>Craniata</taxon>
        <taxon>Vertebrata</taxon>
        <taxon>Euteleostomi</taxon>
        <taxon>Actinopterygii</taxon>
        <taxon>Neopterygii</taxon>
        <taxon>Teleostei</taxon>
        <taxon>Notacanthiformes</taxon>
        <taxon>Halosauridae</taxon>
        <taxon>Aldrovandia</taxon>
    </lineage>
</organism>
<keyword evidence="3" id="KW-1185">Reference proteome</keyword>